<evidence type="ECO:0000259" key="1">
    <source>
        <dbReference type="PROSITE" id="PS50052"/>
    </source>
</evidence>
<feature type="non-terminal residue" evidence="2">
    <location>
        <position position="112"/>
    </location>
</feature>
<name>A0A820Q4G4_9BILA</name>
<protein>
    <recommendedName>
        <fullName evidence="1">Guanylate kinase-like domain-containing protein</fullName>
    </recommendedName>
</protein>
<dbReference type="EMBL" id="CAJOBB010026480">
    <property type="protein sequence ID" value="CAF4416236.1"/>
    <property type="molecule type" value="Genomic_DNA"/>
</dbReference>
<dbReference type="GO" id="GO:0098609">
    <property type="term" value="P:cell-cell adhesion"/>
    <property type="evidence" value="ECO:0007669"/>
    <property type="project" value="TreeGrafter"/>
</dbReference>
<dbReference type="PANTHER" id="PTHR13865">
    <property type="entry name" value="TIGHT JUNCTION PROTEIN"/>
    <property type="match status" value="1"/>
</dbReference>
<evidence type="ECO:0000313" key="3">
    <source>
        <dbReference type="Proteomes" id="UP000663868"/>
    </source>
</evidence>
<proteinExistence type="predicted"/>
<feature type="domain" description="Guanylate kinase-like" evidence="1">
    <location>
        <begin position="55"/>
        <end position="112"/>
    </location>
</feature>
<feature type="non-terminal residue" evidence="2">
    <location>
        <position position="1"/>
    </location>
</feature>
<dbReference type="InterPro" id="IPR008144">
    <property type="entry name" value="Guanylate_kin-like_dom"/>
</dbReference>
<reference evidence="2" key="1">
    <citation type="submission" date="2021-02" db="EMBL/GenBank/DDBJ databases">
        <authorList>
            <person name="Nowell W R."/>
        </authorList>
    </citation>
    <scope>NUCLEOTIDE SEQUENCE</scope>
</reference>
<dbReference type="GO" id="GO:0150105">
    <property type="term" value="P:protein localization to cell-cell junction"/>
    <property type="evidence" value="ECO:0007669"/>
    <property type="project" value="TreeGrafter"/>
</dbReference>
<dbReference type="GO" id="GO:0005923">
    <property type="term" value="C:bicellular tight junction"/>
    <property type="evidence" value="ECO:0007669"/>
    <property type="project" value="TreeGrafter"/>
</dbReference>
<dbReference type="PROSITE" id="PS50052">
    <property type="entry name" value="GUANYLATE_KINASE_2"/>
    <property type="match status" value="1"/>
</dbReference>
<dbReference type="Pfam" id="PF00625">
    <property type="entry name" value="Guanylate_kin"/>
    <property type="match status" value="1"/>
</dbReference>
<gene>
    <name evidence="2" type="ORF">KXQ929_LOCUS51902</name>
</gene>
<dbReference type="InterPro" id="IPR027417">
    <property type="entry name" value="P-loop_NTPase"/>
</dbReference>
<dbReference type="GO" id="GO:0045216">
    <property type="term" value="P:cell-cell junction organization"/>
    <property type="evidence" value="ECO:0007669"/>
    <property type="project" value="TreeGrafter"/>
</dbReference>
<dbReference type="SUPFAM" id="SSF52540">
    <property type="entry name" value="P-loop containing nucleoside triphosphate hydrolases"/>
    <property type="match status" value="1"/>
</dbReference>
<dbReference type="Proteomes" id="UP000663868">
    <property type="component" value="Unassembled WGS sequence"/>
</dbReference>
<sequence length="112" mass="13118">RVVLKAVTIIRPVVLFGPLADIARDRLIKDYPELFELPRIEMHSPTKARANVIKLQSIKNVIQRNRHCLLDVTPTAVEQLNYAQCYPIVIYFKASDRRQIKQIRQEYGKLYQ</sequence>
<comment type="caution">
    <text evidence="2">The sequence shown here is derived from an EMBL/GenBank/DDBJ whole genome shotgun (WGS) entry which is preliminary data.</text>
</comment>
<evidence type="ECO:0000313" key="2">
    <source>
        <dbReference type="EMBL" id="CAF4416236.1"/>
    </source>
</evidence>
<dbReference type="InterPro" id="IPR008145">
    <property type="entry name" value="GK/Ca_channel_bsu"/>
</dbReference>
<dbReference type="PANTHER" id="PTHR13865:SF28">
    <property type="entry name" value="POLYCHAETOID, ISOFORM O"/>
    <property type="match status" value="1"/>
</dbReference>
<organism evidence="2 3">
    <name type="scientific">Adineta steineri</name>
    <dbReference type="NCBI Taxonomy" id="433720"/>
    <lineage>
        <taxon>Eukaryota</taxon>
        <taxon>Metazoa</taxon>
        <taxon>Spiralia</taxon>
        <taxon>Gnathifera</taxon>
        <taxon>Rotifera</taxon>
        <taxon>Eurotatoria</taxon>
        <taxon>Bdelloidea</taxon>
        <taxon>Adinetida</taxon>
        <taxon>Adinetidae</taxon>
        <taxon>Adineta</taxon>
    </lineage>
</organism>
<dbReference type="AlphaFoldDB" id="A0A820Q4G4"/>
<dbReference type="Gene3D" id="3.40.50.300">
    <property type="entry name" value="P-loop containing nucleotide triphosphate hydrolases"/>
    <property type="match status" value="1"/>
</dbReference>
<accession>A0A820Q4G4</accession>
<dbReference type="GO" id="GO:0050839">
    <property type="term" value="F:cell adhesion molecule binding"/>
    <property type="evidence" value="ECO:0007669"/>
    <property type="project" value="TreeGrafter"/>
</dbReference>
<dbReference type="GO" id="GO:0005886">
    <property type="term" value="C:plasma membrane"/>
    <property type="evidence" value="ECO:0007669"/>
    <property type="project" value="TreeGrafter"/>
</dbReference>